<dbReference type="CDD" id="cd16027">
    <property type="entry name" value="SGSH"/>
    <property type="match status" value="1"/>
</dbReference>
<keyword evidence="5" id="KW-1185">Reference proteome</keyword>
<proteinExistence type="inferred from homology"/>
<gene>
    <name evidence="4" type="ORF">IRJ18_07105</name>
</gene>
<evidence type="ECO:0000256" key="1">
    <source>
        <dbReference type="ARBA" id="ARBA00008779"/>
    </source>
</evidence>
<sequence>MKMMSKKTWGAVTTGALLLAVVTLSFTKKRPADTRPNILLIVSEDHGPHLSCYGDKVIQTPNLDNIAKNGIIFKNAYVSESVCSPSRSTILSGLYPHQTGHFGLTTFGFHYAVPVKTIYQLLKQTGYRTGMIGKLHVMTDSIFPIDYHPITSPNYEKKGLARYADDAEEFMKAGDEPFFLMVNFPDTHWPFQDDVEGRPKHKVTPDKVTTFEYLHMDNPRLRQYCTSLYNCMLRLDECVGELMDRLHNSGKENNTLVFFLSDHGDEMARGKFDNYEVSTKIPFMISWPGKIVKGKQSNALVSTIDIVPTVLDLAGVPIPKEVTGKSLTVLFKNPDANFRRYLFTEKNIDQLDMFYPRRAVRNARYKLNYSLLDTKNPVAALYMQDSKRAEALGGSPTMKELETAAPLTRKIYTDWLNPARAQLYDLENDPWEFNDLSANPKYAAIKRRLLNEIFKWQENTNDPLRFPEKLKMLKQENDTMKISANMQWKYPHYLYGK</sequence>
<dbReference type="InterPro" id="IPR017850">
    <property type="entry name" value="Alkaline_phosphatase_core_sf"/>
</dbReference>
<evidence type="ECO:0000256" key="2">
    <source>
        <dbReference type="ARBA" id="ARBA00022801"/>
    </source>
</evidence>
<dbReference type="Gene3D" id="3.40.720.10">
    <property type="entry name" value="Alkaline Phosphatase, subunit A"/>
    <property type="match status" value="1"/>
</dbReference>
<comment type="similarity">
    <text evidence="1">Belongs to the sulfatase family.</text>
</comment>
<name>A0ABR9XGK7_9SPHI</name>
<accession>A0ABR9XGK7</accession>
<evidence type="ECO:0000313" key="4">
    <source>
        <dbReference type="EMBL" id="MBE9666124.1"/>
    </source>
</evidence>
<organism evidence="4 5">
    <name type="scientific">Mucilaginibacter boryungensis</name>
    <dbReference type="NCBI Taxonomy" id="768480"/>
    <lineage>
        <taxon>Bacteria</taxon>
        <taxon>Pseudomonadati</taxon>
        <taxon>Bacteroidota</taxon>
        <taxon>Sphingobacteriia</taxon>
        <taxon>Sphingobacteriales</taxon>
        <taxon>Sphingobacteriaceae</taxon>
        <taxon>Mucilaginibacter</taxon>
    </lineage>
</organism>
<reference evidence="4 5" key="1">
    <citation type="submission" date="2020-10" db="EMBL/GenBank/DDBJ databases">
        <title>Mucilaginibacter mali sp. nov., isolated from rhizosphere soil of apple orchard.</title>
        <authorList>
            <person name="Lee J.-S."/>
            <person name="Kim H.S."/>
            <person name="Kim J.-S."/>
        </authorList>
    </citation>
    <scope>NUCLEOTIDE SEQUENCE [LARGE SCALE GENOMIC DNA]</scope>
    <source>
        <strain evidence="4 5">KCTC 23157</strain>
    </source>
</reference>
<dbReference type="PANTHER" id="PTHR42693">
    <property type="entry name" value="ARYLSULFATASE FAMILY MEMBER"/>
    <property type="match status" value="1"/>
</dbReference>
<comment type="caution">
    <text evidence="4">The sequence shown here is derived from an EMBL/GenBank/DDBJ whole genome shotgun (WGS) entry which is preliminary data.</text>
</comment>
<dbReference type="InterPro" id="IPR000917">
    <property type="entry name" value="Sulfatase_N"/>
</dbReference>
<evidence type="ECO:0000313" key="5">
    <source>
        <dbReference type="Proteomes" id="UP000632774"/>
    </source>
</evidence>
<dbReference type="PANTHER" id="PTHR42693:SF53">
    <property type="entry name" value="ENDO-4-O-SULFATASE"/>
    <property type="match status" value="1"/>
</dbReference>
<dbReference type="Pfam" id="PF00884">
    <property type="entry name" value="Sulfatase"/>
    <property type="match status" value="1"/>
</dbReference>
<dbReference type="RefSeq" id="WP_194105500.1">
    <property type="nucleotide sequence ID" value="NZ_JADFFM010000001.1"/>
</dbReference>
<dbReference type="Proteomes" id="UP000632774">
    <property type="component" value="Unassembled WGS sequence"/>
</dbReference>
<dbReference type="SUPFAM" id="SSF53649">
    <property type="entry name" value="Alkaline phosphatase-like"/>
    <property type="match status" value="1"/>
</dbReference>
<dbReference type="EMBL" id="JADFFM010000001">
    <property type="protein sequence ID" value="MBE9666124.1"/>
    <property type="molecule type" value="Genomic_DNA"/>
</dbReference>
<dbReference type="InterPro" id="IPR050738">
    <property type="entry name" value="Sulfatase"/>
</dbReference>
<protein>
    <submittedName>
        <fullName evidence="4">Sulfatase</fullName>
    </submittedName>
</protein>
<keyword evidence="2" id="KW-0378">Hydrolase</keyword>
<feature type="domain" description="Sulfatase N-terminal" evidence="3">
    <location>
        <begin position="36"/>
        <end position="316"/>
    </location>
</feature>
<evidence type="ECO:0000259" key="3">
    <source>
        <dbReference type="Pfam" id="PF00884"/>
    </source>
</evidence>